<dbReference type="InterPro" id="IPR003439">
    <property type="entry name" value="ABC_transporter-like_ATP-bd"/>
</dbReference>
<dbReference type="Gene3D" id="3.40.50.300">
    <property type="entry name" value="P-loop containing nucleotide triphosphate hydrolases"/>
    <property type="match status" value="1"/>
</dbReference>
<sequence length="294" mass="31210">MTPHGTRTAAPTGRSSSTGRGGAPVSLREVDIRFGDFDAVRGATLDIAAGEFVCLLGPSGCGKSTLLNAVAGFVTPAGGEVTCGNAPVTGPDVSRGVVFQSAEALFPWLTVRQNVSFGPRMRRMPKAQRAAVEDRYLAMVGLSHSADKFPSQLSGGMRQRAQLARVLANEPSVVLMDEPFGALDAQTRLVMQVELDRIWRDTGATILFVTHDIGEAILLSDRIVTMTAGPAAAIKNVYPCDLPRPRDLTDPASAALFRQLREDIGEEVARTLRAQGLDDGHDGRSTGDQKGAGR</sequence>
<reference evidence="6 7" key="1">
    <citation type="submission" date="2021-01" db="EMBL/GenBank/DDBJ databases">
        <title>Whole genome shotgun sequence of Verrucosispora gifhornensis NBRC 16317.</title>
        <authorList>
            <person name="Komaki H."/>
            <person name="Tamura T."/>
        </authorList>
    </citation>
    <scope>NUCLEOTIDE SEQUENCE [LARGE SCALE GENOMIC DNA]</scope>
    <source>
        <strain evidence="6 7">NBRC 16317</strain>
    </source>
</reference>
<comment type="caution">
    <text evidence="6">The sequence shown here is derived from an EMBL/GenBank/DDBJ whole genome shotgun (WGS) entry which is preliminary data.</text>
</comment>
<accession>A0ABQ4IJP7</accession>
<evidence type="ECO:0000259" key="5">
    <source>
        <dbReference type="PROSITE" id="PS50893"/>
    </source>
</evidence>
<feature type="region of interest" description="Disordered" evidence="4">
    <location>
        <begin position="1"/>
        <end position="24"/>
    </location>
</feature>
<dbReference type="InterPro" id="IPR027417">
    <property type="entry name" value="P-loop_NTPase"/>
</dbReference>
<evidence type="ECO:0000256" key="2">
    <source>
        <dbReference type="ARBA" id="ARBA00022741"/>
    </source>
</evidence>
<keyword evidence="2" id="KW-0547">Nucleotide-binding</keyword>
<gene>
    <name evidence="6" type="ORF">Vgi01_48120</name>
</gene>
<evidence type="ECO:0000313" key="7">
    <source>
        <dbReference type="Proteomes" id="UP000647860"/>
    </source>
</evidence>
<dbReference type="GO" id="GO:0005524">
    <property type="term" value="F:ATP binding"/>
    <property type="evidence" value="ECO:0007669"/>
    <property type="project" value="UniProtKB-KW"/>
</dbReference>
<evidence type="ECO:0000256" key="3">
    <source>
        <dbReference type="ARBA" id="ARBA00022840"/>
    </source>
</evidence>
<evidence type="ECO:0000313" key="6">
    <source>
        <dbReference type="EMBL" id="GIJ18128.1"/>
    </source>
</evidence>
<dbReference type="InterPro" id="IPR050166">
    <property type="entry name" value="ABC_transporter_ATP-bind"/>
</dbReference>
<name>A0ABQ4IJP7_9ACTN</name>
<dbReference type="RefSeq" id="WP_204292517.1">
    <property type="nucleotide sequence ID" value="NZ_BAAAGZ010000028.1"/>
</dbReference>
<keyword evidence="7" id="KW-1185">Reference proteome</keyword>
<dbReference type="Proteomes" id="UP000647860">
    <property type="component" value="Unassembled WGS sequence"/>
</dbReference>
<dbReference type="PROSITE" id="PS00211">
    <property type="entry name" value="ABC_TRANSPORTER_1"/>
    <property type="match status" value="1"/>
</dbReference>
<keyword evidence="3 6" id="KW-0067">ATP-binding</keyword>
<feature type="region of interest" description="Disordered" evidence="4">
    <location>
        <begin position="272"/>
        <end position="294"/>
    </location>
</feature>
<protein>
    <submittedName>
        <fullName evidence="6">ABC transporter ATP-binding protein</fullName>
    </submittedName>
</protein>
<dbReference type="PANTHER" id="PTHR42788:SF13">
    <property type="entry name" value="ALIPHATIC SULFONATES IMPORT ATP-BINDING PROTEIN SSUB"/>
    <property type="match status" value="1"/>
</dbReference>
<dbReference type="SUPFAM" id="SSF52540">
    <property type="entry name" value="P-loop containing nucleoside triphosphate hydrolases"/>
    <property type="match status" value="1"/>
</dbReference>
<evidence type="ECO:0000256" key="1">
    <source>
        <dbReference type="ARBA" id="ARBA00022448"/>
    </source>
</evidence>
<dbReference type="InterPro" id="IPR017871">
    <property type="entry name" value="ABC_transporter-like_CS"/>
</dbReference>
<dbReference type="CDD" id="cd03293">
    <property type="entry name" value="ABC_NrtD_SsuB_transporters"/>
    <property type="match status" value="1"/>
</dbReference>
<dbReference type="EMBL" id="BOPA01000036">
    <property type="protein sequence ID" value="GIJ18128.1"/>
    <property type="molecule type" value="Genomic_DNA"/>
</dbReference>
<dbReference type="Pfam" id="PF00005">
    <property type="entry name" value="ABC_tran"/>
    <property type="match status" value="1"/>
</dbReference>
<dbReference type="PROSITE" id="PS50893">
    <property type="entry name" value="ABC_TRANSPORTER_2"/>
    <property type="match status" value="1"/>
</dbReference>
<proteinExistence type="predicted"/>
<dbReference type="InterPro" id="IPR003593">
    <property type="entry name" value="AAA+_ATPase"/>
</dbReference>
<feature type="domain" description="ABC transporter" evidence="5">
    <location>
        <begin position="25"/>
        <end position="253"/>
    </location>
</feature>
<feature type="compositionally biased region" description="Basic and acidic residues" evidence="4">
    <location>
        <begin position="272"/>
        <end position="287"/>
    </location>
</feature>
<keyword evidence="1" id="KW-0813">Transport</keyword>
<dbReference type="SMART" id="SM00382">
    <property type="entry name" value="AAA"/>
    <property type="match status" value="1"/>
</dbReference>
<dbReference type="PANTHER" id="PTHR42788">
    <property type="entry name" value="TAURINE IMPORT ATP-BINDING PROTEIN-RELATED"/>
    <property type="match status" value="1"/>
</dbReference>
<evidence type="ECO:0000256" key="4">
    <source>
        <dbReference type="SAM" id="MobiDB-lite"/>
    </source>
</evidence>
<organism evidence="6 7">
    <name type="scientific">Micromonospora gifhornensis</name>
    <dbReference type="NCBI Taxonomy" id="84594"/>
    <lineage>
        <taxon>Bacteria</taxon>
        <taxon>Bacillati</taxon>
        <taxon>Actinomycetota</taxon>
        <taxon>Actinomycetes</taxon>
        <taxon>Micromonosporales</taxon>
        <taxon>Micromonosporaceae</taxon>
        <taxon>Micromonospora</taxon>
    </lineage>
</organism>